<proteinExistence type="predicted"/>
<name>A0ABR8VJ12_9BACI</name>
<accession>A0ABR8VJ12</accession>
<keyword evidence="1" id="KW-0472">Membrane</keyword>
<dbReference type="EMBL" id="JACSPV010000008">
    <property type="protein sequence ID" value="MBD8004749.1"/>
    <property type="molecule type" value="Genomic_DNA"/>
</dbReference>
<dbReference type="Gene3D" id="2.160.20.10">
    <property type="entry name" value="Single-stranded right-handed beta-helix, Pectin lyase-like"/>
    <property type="match status" value="2"/>
</dbReference>
<keyword evidence="1" id="KW-1133">Transmembrane helix</keyword>
<evidence type="ECO:0000313" key="3">
    <source>
        <dbReference type="EMBL" id="MBD8004749.1"/>
    </source>
</evidence>
<reference evidence="3 4" key="1">
    <citation type="submission" date="2020-08" db="EMBL/GenBank/DDBJ databases">
        <title>A Genomic Blueprint of the Chicken Gut Microbiome.</title>
        <authorList>
            <person name="Gilroy R."/>
            <person name="Ravi A."/>
            <person name="Getino M."/>
            <person name="Pursley I."/>
            <person name="Horton D.L."/>
            <person name="Alikhan N.-F."/>
            <person name="Baker D."/>
            <person name="Gharbi K."/>
            <person name="Hall N."/>
            <person name="Watson M."/>
            <person name="Adriaenssens E.M."/>
            <person name="Foster-Nyarko E."/>
            <person name="Jarju S."/>
            <person name="Secka A."/>
            <person name="Antonio M."/>
            <person name="Oren A."/>
            <person name="Chaudhuri R."/>
            <person name="La Ragione R.M."/>
            <person name="Hildebrand F."/>
            <person name="Pallen M.J."/>
        </authorList>
    </citation>
    <scope>NUCLEOTIDE SEQUENCE [LARGE SCALE GENOMIC DNA]</scope>
    <source>
        <strain evidence="3 4">Sa1BUA2</strain>
    </source>
</reference>
<dbReference type="RefSeq" id="WP_191811163.1">
    <property type="nucleotide sequence ID" value="NZ_JACSPV010000008.1"/>
</dbReference>
<dbReference type="InterPro" id="IPR012334">
    <property type="entry name" value="Pectin_lyas_fold"/>
</dbReference>
<dbReference type="Pfam" id="PF12708">
    <property type="entry name" value="Pect-lyase_RHGA_epim"/>
    <property type="match status" value="1"/>
</dbReference>
<feature type="domain" description="BIG2" evidence="2">
    <location>
        <begin position="36"/>
        <end position="117"/>
    </location>
</feature>
<keyword evidence="1" id="KW-0812">Transmembrane</keyword>
<dbReference type="Gene3D" id="2.60.40.1080">
    <property type="match status" value="1"/>
</dbReference>
<dbReference type="SUPFAM" id="SSF51126">
    <property type="entry name" value="Pectin lyase-like"/>
    <property type="match status" value="2"/>
</dbReference>
<dbReference type="SMART" id="SM00710">
    <property type="entry name" value="PbH1"/>
    <property type="match status" value="10"/>
</dbReference>
<feature type="transmembrane region" description="Helical" evidence="1">
    <location>
        <begin position="7"/>
        <end position="26"/>
    </location>
</feature>
<dbReference type="InterPro" id="IPR024535">
    <property type="entry name" value="RHGA/B-epi-like_pectate_lyase"/>
</dbReference>
<dbReference type="InterPro" id="IPR051801">
    <property type="entry name" value="GH28_Enzymes"/>
</dbReference>
<dbReference type="InterPro" id="IPR006626">
    <property type="entry name" value="PbH1"/>
</dbReference>
<gene>
    <name evidence="3" type="ORF">H9631_06610</name>
</gene>
<dbReference type="SUPFAM" id="SSF49373">
    <property type="entry name" value="Invasin/intimin cell-adhesion fragments"/>
    <property type="match status" value="1"/>
</dbReference>
<dbReference type="InterPro" id="IPR003343">
    <property type="entry name" value="Big_2"/>
</dbReference>
<organism evidence="3 4">
    <name type="scientific">Bacillus norwichensis</name>
    <dbReference type="NCBI Taxonomy" id="2762217"/>
    <lineage>
        <taxon>Bacteria</taxon>
        <taxon>Bacillati</taxon>
        <taxon>Bacillota</taxon>
        <taxon>Bacilli</taxon>
        <taxon>Bacillales</taxon>
        <taxon>Bacillaceae</taxon>
        <taxon>Bacillus</taxon>
    </lineage>
</organism>
<protein>
    <submittedName>
        <fullName evidence="3">Right-handed parallel beta-helix repeat-containing protein</fullName>
    </submittedName>
</protein>
<dbReference type="SMART" id="SM00635">
    <property type="entry name" value="BID_2"/>
    <property type="match status" value="1"/>
</dbReference>
<evidence type="ECO:0000313" key="4">
    <source>
        <dbReference type="Proteomes" id="UP000648182"/>
    </source>
</evidence>
<dbReference type="Pfam" id="PF13229">
    <property type="entry name" value="Beta_helix"/>
    <property type="match status" value="1"/>
</dbReference>
<evidence type="ECO:0000259" key="2">
    <source>
        <dbReference type="SMART" id="SM00635"/>
    </source>
</evidence>
<dbReference type="PANTHER" id="PTHR31339">
    <property type="entry name" value="PECTIN LYASE-RELATED"/>
    <property type="match status" value="1"/>
</dbReference>
<dbReference type="InterPro" id="IPR039448">
    <property type="entry name" value="Beta_helix"/>
</dbReference>
<keyword evidence="4" id="KW-1185">Reference proteome</keyword>
<sequence>MNLFSRYYIFIILLLSVLLIMALFIFDGNKKEQKAVPTSISLNKAHYELIMKEREIIFATAVYSDGSKKNISKLGTYTTTNEKVVTVDSSGAITGTGLGAAKVSVFFEGLTETFSVSVSEKRLSVNVKDYGAYGDGIHDDTSSFQQAIDHLAAKGGGDIFIPYGTYILKPIFLKPKINLVGQSRDQVILKLSDRANDEYTRLITMNNDTKVQSITCDGNYQKHPNGTEHMHCIFAFDKNNLVIENNRLMNAVGDGISISGSKETSNYVTVSNNIILENQRSQLVIEQTNHLFIYNNKITSKTGRPAIHFEPWEEIQLFDAVITGNNISTNSSEYCVLLAGSDSGTARKGHSGYFFHGVVFADNVVEGPECSMLVMDTSGAEIYNNELFVSDIFVWRRNKDLSIYSNLIKGESGIQIEGGDNGRLISTGTRIFDNTISSAADGINITAGAERTFISSNKFNGIGKGNGVYLFASDSIVDTTISNNIFLNFLDGVKTSSTKNEATAELTVDSNTFETNSGYALLLQGENFNIKMVSNQIKDTSGVFILIEPHMSINNVLIKDNVITGGKRGIYQSDNGKGSLKDLTISNNFIKHTTGETNDSSMEAVIELSSESMLVKDVVIKGNLLIGNKVNEIRVPKSLIGSVEENKFN</sequence>
<evidence type="ECO:0000256" key="1">
    <source>
        <dbReference type="SAM" id="Phobius"/>
    </source>
</evidence>
<dbReference type="InterPro" id="IPR008964">
    <property type="entry name" value="Invasin/intimin_cell_adhesion"/>
</dbReference>
<dbReference type="InterPro" id="IPR011050">
    <property type="entry name" value="Pectin_lyase_fold/virulence"/>
</dbReference>
<comment type="caution">
    <text evidence="3">The sequence shown here is derived from an EMBL/GenBank/DDBJ whole genome shotgun (WGS) entry which is preliminary data.</text>
</comment>
<dbReference type="Proteomes" id="UP000648182">
    <property type="component" value="Unassembled WGS sequence"/>
</dbReference>